<dbReference type="SUPFAM" id="SSF101898">
    <property type="entry name" value="NHL repeat"/>
    <property type="match status" value="1"/>
</dbReference>
<gene>
    <name evidence="5" type="ORF">DMH04_10110</name>
</gene>
<dbReference type="InterPro" id="IPR001258">
    <property type="entry name" value="NHL_repeat"/>
</dbReference>
<feature type="repeat" description="NHL" evidence="2">
    <location>
        <begin position="176"/>
        <end position="206"/>
    </location>
</feature>
<dbReference type="SUPFAM" id="SSF63829">
    <property type="entry name" value="Calcium-dependent phosphotriesterase"/>
    <property type="match status" value="2"/>
</dbReference>
<feature type="repeat" description="NHL" evidence="2">
    <location>
        <begin position="216"/>
        <end position="251"/>
    </location>
</feature>
<feature type="domain" description="Teneurin NHL" evidence="4">
    <location>
        <begin position="164"/>
        <end position="215"/>
    </location>
</feature>
<name>A0A428ZHE1_KIBAR</name>
<evidence type="ECO:0000313" key="6">
    <source>
        <dbReference type="Proteomes" id="UP000287547"/>
    </source>
</evidence>
<dbReference type="Pfam" id="PF25021">
    <property type="entry name" value="TEN_NHL"/>
    <property type="match status" value="4"/>
</dbReference>
<dbReference type="Gene3D" id="2.40.10.500">
    <property type="match status" value="1"/>
</dbReference>
<keyword evidence="1" id="KW-0677">Repeat</keyword>
<keyword evidence="3" id="KW-0732">Signal</keyword>
<dbReference type="Gene3D" id="2.120.10.30">
    <property type="entry name" value="TolB, C-terminal domain"/>
    <property type="match status" value="5"/>
</dbReference>
<dbReference type="EMBL" id="QHKI01000006">
    <property type="protein sequence ID" value="RSM87391.1"/>
    <property type="molecule type" value="Genomic_DNA"/>
</dbReference>
<dbReference type="PROSITE" id="PS51125">
    <property type="entry name" value="NHL"/>
    <property type="match status" value="3"/>
</dbReference>
<dbReference type="Proteomes" id="UP000287547">
    <property type="component" value="Unassembled WGS sequence"/>
</dbReference>
<evidence type="ECO:0000256" key="3">
    <source>
        <dbReference type="SAM" id="SignalP"/>
    </source>
</evidence>
<dbReference type="InterPro" id="IPR056822">
    <property type="entry name" value="TEN_NHL"/>
</dbReference>
<organism evidence="5 6">
    <name type="scientific">Kibdelosporangium aridum</name>
    <dbReference type="NCBI Taxonomy" id="2030"/>
    <lineage>
        <taxon>Bacteria</taxon>
        <taxon>Bacillati</taxon>
        <taxon>Actinomycetota</taxon>
        <taxon>Actinomycetes</taxon>
        <taxon>Pseudonocardiales</taxon>
        <taxon>Pseudonocardiaceae</taxon>
        <taxon>Kibdelosporangium</taxon>
    </lineage>
</organism>
<dbReference type="Pfam" id="PF01436">
    <property type="entry name" value="NHL"/>
    <property type="match status" value="2"/>
</dbReference>
<accession>A0A428ZHE1</accession>
<protein>
    <recommendedName>
        <fullName evidence="4">Teneurin NHL domain-containing protein</fullName>
    </recommendedName>
</protein>
<dbReference type="SUPFAM" id="SSF50952">
    <property type="entry name" value="Soluble quinoprotein glucose dehydrogenase"/>
    <property type="match status" value="1"/>
</dbReference>
<feature type="repeat" description="NHL" evidence="2">
    <location>
        <begin position="252"/>
        <end position="295"/>
    </location>
</feature>
<proteinExistence type="predicted"/>
<evidence type="ECO:0000259" key="4">
    <source>
        <dbReference type="Pfam" id="PF25021"/>
    </source>
</evidence>
<feature type="domain" description="Teneurin NHL" evidence="4">
    <location>
        <begin position="540"/>
        <end position="632"/>
    </location>
</feature>
<feature type="domain" description="Teneurin NHL" evidence="4">
    <location>
        <begin position="363"/>
        <end position="415"/>
    </location>
</feature>
<feature type="chain" id="PRO_5019030650" description="Teneurin NHL domain-containing protein" evidence="3">
    <location>
        <begin position="29"/>
        <end position="687"/>
    </location>
</feature>
<evidence type="ECO:0000313" key="5">
    <source>
        <dbReference type="EMBL" id="RSM87391.1"/>
    </source>
</evidence>
<dbReference type="InterPro" id="IPR011042">
    <property type="entry name" value="6-blade_b-propeller_TolB-like"/>
</dbReference>
<dbReference type="PANTHER" id="PTHR13833:SF71">
    <property type="entry name" value="NHL DOMAIN-CONTAINING PROTEIN"/>
    <property type="match status" value="1"/>
</dbReference>
<feature type="signal peptide" evidence="3">
    <location>
        <begin position="1"/>
        <end position="28"/>
    </location>
</feature>
<dbReference type="PANTHER" id="PTHR13833">
    <property type="match status" value="1"/>
</dbReference>
<sequence length="687" mass="69444">MRRVLSRTAGMCAVLLTATLAVAPTANAAQPPSGKITTLAGNGLAGDPNGDGGPAAQARIDTPSGVARDAAGNTYVTEYWSSRVRKIAPNGIITTIAGNGGYGSGPDGGPATKIPLLNPFGVVVDAQGNVYFSDAGDHRVRKVAPNGVISTVAGVAGTIPPGGNVGDGGSALVAKLNGPTGLARDGGGNLYIADTNNNRIRKVDPSGVITTVAGTGIAGNAADQLNHPHGVAVDGRGALWIADTDNNRVLKGTAVVEPGADPLPYNHPKGIAVDPGGNVYVADTGNNRIRSISFMGRSRPFAGTGSPGFSGDDGSATFATMNGPVAVFVDTTANVVVADQTNNRVRAIAGQPLITRIAGILGKSNRSGDGGPATSAEIGVPGGVAVDKFGNVFFGDDFADIRKITPQGVISTFVRGGTNRAGMAFDRNGNLYAAEGDSTIRRYDTAGSSTVVAGKPGVAGFSGDGGPATAATLGYPGNLTVDNAGNLYIVDTNNLRIRKVDTNGVITTVAGDGVAGPGTDGVQATASHLAFEGAWGWKSGGVAVDSKGRIYIADVANNRIRRVDTNGVISTFAGTGQYTEQGPNLHGAQATAIDMGTAYDVKVDAQDNVYFPALSNVLKVGGDGVVQVVAGVGRFPGDRVARNMYPCLGDGGPAVLADLFFPEKFTLDAAGNMYLPACNVIRKVAAS</sequence>
<comment type="caution">
    <text evidence="5">The sequence shown here is derived from an EMBL/GenBank/DDBJ whole genome shotgun (WGS) entry which is preliminary data.</text>
</comment>
<dbReference type="InterPro" id="IPR011041">
    <property type="entry name" value="Quinoprot_gluc/sorb_DH_b-prop"/>
</dbReference>
<feature type="domain" description="Teneurin NHL" evidence="4">
    <location>
        <begin position="461"/>
        <end position="511"/>
    </location>
</feature>
<evidence type="ECO:0000256" key="1">
    <source>
        <dbReference type="ARBA" id="ARBA00022737"/>
    </source>
</evidence>
<reference evidence="5 6" key="1">
    <citation type="submission" date="2018-05" db="EMBL/GenBank/DDBJ databases">
        <title>Evolution of GPA BGCs.</title>
        <authorList>
            <person name="Waglechner N."/>
            <person name="Wright G.D."/>
        </authorList>
    </citation>
    <scope>NUCLEOTIDE SEQUENCE [LARGE SCALE GENOMIC DNA]</scope>
    <source>
        <strain evidence="5 6">A82846</strain>
    </source>
</reference>
<evidence type="ECO:0000256" key="2">
    <source>
        <dbReference type="PROSITE-ProRule" id="PRU00504"/>
    </source>
</evidence>
<dbReference type="AlphaFoldDB" id="A0A428ZHE1"/>
<dbReference type="OrthoDB" id="9762443at2"/>